<dbReference type="GO" id="GO:0005509">
    <property type="term" value="F:calcium ion binding"/>
    <property type="evidence" value="ECO:0007669"/>
    <property type="project" value="InterPro"/>
</dbReference>
<dbReference type="Pfam" id="PF00353">
    <property type="entry name" value="HemolysinCabind"/>
    <property type="match status" value="3"/>
</dbReference>
<evidence type="ECO:0000313" key="1">
    <source>
        <dbReference type="EMBL" id="RID92059.1"/>
    </source>
</evidence>
<dbReference type="EMBL" id="QXXQ01000004">
    <property type="protein sequence ID" value="RID92059.1"/>
    <property type="molecule type" value="Genomic_DNA"/>
</dbReference>
<accession>A0A398BMW4</accession>
<dbReference type="InterPro" id="IPR001343">
    <property type="entry name" value="Hemolysn_Ca-bd"/>
</dbReference>
<dbReference type="PROSITE" id="PS00330">
    <property type="entry name" value="HEMOLYSIN_CALCIUM"/>
    <property type="match status" value="2"/>
</dbReference>
<gene>
    <name evidence="1" type="ORF">D2N39_09075</name>
</gene>
<dbReference type="SUPFAM" id="SSF51120">
    <property type="entry name" value="beta-Roll"/>
    <property type="match status" value="1"/>
</dbReference>
<dbReference type="RefSeq" id="WP_119134471.1">
    <property type="nucleotide sequence ID" value="NZ_QXXQ01000004.1"/>
</dbReference>
<protein>
    <recommendedName>
        <fullName evidence="3">Calcium-binding protein</fullName>
    </recommendedName>
</protein>
<reference evidence="1 2" key="1">
    <citation type="submission" date="2018-09" db="EMBL/GenBank/DDBJ databases">
        <title>Gemmobacter lutimaris sp. nov., a marine bacterium isolated from tidal flat.</title>
        <authorList>
            <person name="Lee D.W."/>
            <person name="Yoo Y."/>
            <person name="Kim J.-J."/>
            <person name="Kim B.S."/>
        </authorList>
    </citation>
    <scope>NUCLEOTIDE SEQUENCE [LARGE SCALE GENOMIC DNA]</scope>
    <source>
        <strain evidence="1 2">YJ-T1-11</strain>
    </source>
</reference>
<sequence length="1250" mass="125658">MAVFTGARGPSWTAVLLDEEGEIVGTNFDVDTIPDDETDVRIGGAGAGSLAQIVEPTLAAEPLNIRNLDIQSGAVLEGYRSDLTINGDVSNAGDWSLLTDYMTVLGGSIDNAGTISIQSDAAQNNNSSALRLGDGITTLTGAGRLVLGSRMEGGASNSLSTQLTGMDGDAGLAVLVNHSSIEGAGTIGFNRNLGDPGGDLVLHNATGGLVDANVAGVRLHLYSADVTEANPTTNAGIMRATDGGILYLQVPVLEQTAGAELRADGAGSLVKLHDGRIAGGHLATTDGGRIETANFYSTLDGSTSAGALTIDSGSVVRVTGTLELRGPIMNQGTIQLDGYSGRIAARNVTLSGGGEVEMAFDVPSGTQYRDALIQGTDQNATGRLINVDNLIHGSGQIGRQQAPIGMGQSEAIRLSLENRTDGIIAADEVGSSLTLQGLESFRNAGLMRAEAGATLRISAGAGGVATGYVDESQVLNNQDGLLLATGTGSLVELLGNTRTMTVEGGTLEGRSGGEIRLMNANAVLDGSTARGAVTLLGDIRVQGGGTLTGRIDNKGDLHFDSDRPQRLLIEGTAQLGGKGEVLLAETGTPGSEIRGATQSGEATLENLDNWLHGAGTLGSFWAGSGATGYFRHGLSLTNANAGRISADQAGQTLRLEGLTTFRNDGLAEAMNGGRLQLAVGRDASGQDADMVIDNRGGTLRASGAEARVELAGGTASLTVQGGTLATVKGGEILGLGGAVLDGSTEAVKVQGTFRVMGTTTLRGEIANSGQIRFDDSSGTRLGIHTKGAALTGSGSLVLDGLTGQDSLTGSGASVATLTNASTILGGGFIGSLAGSGELKLVNADGGTIRATAGQTLTLDTGRTLRNDGLIEVRGGTLDLHDDLTGSGRLGVAAGGTLILNGDANDTTTLSGTGTETIRTRDVWATEASFRITGFDTGDRLELGTAHTLGADGHYEDFSFSAKGLFRYDTGAGLRSFTLSGLSKTELAIEVSGGAATLVGMKVTRGGGGDDVMAGSKGDDRLMALAGADTFRSSAGNDIFDGGAGTDLVSYAKVKTGVTVALGAGSADGQASGKGIGTDILRGIEHVAGGSAADSLTGNGTANRLEGNGGGDRLEGLGGADTLLGGSGNDRLTGGTGKDVLTGDAGADVFVFDAALKKGNVDRITDFDTAADSIALAGSAFGALGGSLSGDAFKIIGISGARVDADDRLIYDSGSGELFLDANGSGAGARKLIALIGAGLDLTAGHFDLLT</sequence>
<dbReference type="Gene3D" id="2.150.10.10">
    <property type="entry name" value="Serralysin-like metalloprotease, C-terminal"/>
    <property type="match status" value="2"/>
</dbReference>
<keyword evidence="2" id="KW-1185">Reference proteome</keyword>
<dbReference type="OrthoDB" id="9342475at2"/>
<name>A0A398BMW4_9RHOB</name>
<comment type="caution">
    <text evidence="1">The sequence shown here is derived from an EMBL/GenBank/DDBJ whole genome shotgun (WGS) entry which is preliminary data.</text>
</comment>
<dbReference type="InterPro" id="IPR011049">
    <property type="entry name" value="Serralysin-like_metalloprot_C"/>
</dbReference>
<dbReference type="AlphaFoldDB" id="A0A398BMW4"/>
<organism evidence="1 2">
    <name type="scientific">Gemmobacter lutimaris</name>
    <dbReference type="NCBI Taxonomy" id="2306023"/>
    <lineage>
        <taxon>Bacteria</taxon>
        <taxon>Pseudomonadati</taxon>
        <taxon>Pseudomonadota</taxon>
        <taxon>Alphaproteobacteria</taxon>
        <taxon>Rhodobacterales</taxon>
        <taxon>Paracoccaceae</taxon>
        <taxon>Gemmobacter</taxon>
    </lineage>
</organism>
<dbReference type="InterPro" id="IPR018511">
    <property type="entry name" value="Hemolysin-typ_Ca-bd_CS"/>
</dbReference>
<dbReference type="Proteomes" id="UP000266649">
    <property type="component" value="Unassembled WGS sequence"/>
</dbReference>
<evidence type="ECO:0000313" key="2">
    <source>
        <dbReference type="Proteomes" id="UP000266649"/>
    </source>
</evidence>
<proteinExistence type="predicted"/>
<evidence type="ECO:0008006" key="3">
    <source>
        <dbReference type="Google" id="ProtNLM"/>
    </source>
</evidence>
<dbReference type="PRINTS" id="PR00313">
    <property type="entry name" value="CABNDNGRPT"/>
</dbReference>